<accession>A0ACB6ZWE6</accession>
<evidence type="ECO:0000313" key="2">
    <source>
        <dbReference type="Proteomes" id="UP000886501"/>
    </source>
</evidence>
<reference evidence="1" key="2">
    <citation type="journal article" date="2020" name="Nat. Commun.">
        <title>Large-scale genome sequencing of mycorrhizal fungi provides insights into the early evolution of symbiotic traits.</title>
        <authorList>
            <person name="Miyauchi S."/>
            <person name="Kiss E."/>
            <person name="Kuo A."/>
            <person name="Drula E."/>
            <person name="Kohler A."/>
            <person name="Sanchez-Garcia M."/>
            <person name="Morin E."/>
            <person name="Andreopoulos B."/>
            <person name="Barry K.W."/>
            <person name="Bonito G."/>
            <person name="Buee M."/>
            <person name="Carver A."/>
            <person name="Chen C."/>
            <person name="Cichocki N."/>
            <person name="Clum A."/>
            <person name="Culley D."/>
            <person name="Crous P.W."/>
            <person name="Fauchery L."/>
            <person name="Girlanda M."/>
            <person name="Hayes R.D."/>
            <person name="Keri Z."/>
            <person name="LaButti K."/>
            <person name="Lipzen A."/>
            <person name="Lombard V."/>
            <person name="Magnuson J."/>
            <person name="Maillard F."/>
            <person name="Murat C."/>
            <person name="Nolan M."/>
            <person name="Ohm R.A."/>
            <person name="Pangilinan J."/>
            <person name="Pereira M.F."/>
            <person name="Perotto S."/>
            <person name="Peter M."/>
            <person name="Pfister S."/>
            <person name="Riley R."/>
            <person name="Sitrit Y."/>
            <person name="Stielow J.B."/>
            <person name="Szollosi G."/>
            <person name="Zifcakova L."/>
            <person name="Stursova M."/>
            <person name="Spatafora J.W."/>
            <person name="Tedersoo L."/>
            <person name="Vaario L.M."/>
            <person name="Yamada A."/>
            <person name="Yan M."/>
            <person name="Wang P."/>
            <person name="Xu J."/>
            <person name="Bruns T."/>
            <person name="Baldrian P."/>
            <person name="Vilgalys R."/>
            <person name="Dunand C."/>
            <person name="Henrissat B."/>
            <person name="Grigoriev I.V."/>
            <person name="Hibbett D."/>
            <person name="Nagy L.G."/>
            <person name="Martin F.M."/>
        </authorList>
    </citation>
    <scope>NUCLEOTIDE SEQUENCE</scope>
    <source>
        <strain evidence="1">P2</strain>
    </source>
</reference>
<gene>
    <name evidence="1" type="ORF">BDM02DRAFT_1147129</name>
</gene>
<reference evidence="1" key="1">
    <citation type="submission" date="2019-10" db="EMBL/GenBank/DDBJ databases">
        <authorList>
            <consortium name="DOE Joint Genome Institute"/>
            <person name="Kuo A."/>
            <person name="Miyauchi S."/>
            <person name="Kiss E."/>
            <person name="Drula E."/>
            <person name="Kohler A."/>
            <person name="Sanchez-Garcia M."/>
            <person name="Andreopoulos B."/>
            <person name="Barry K.W."/>
            <person name="Bonito G."/>
            <person name="Buee M."/>
            <person name="Carver A."/>
            <person name="Chen C."/>
            <person name="Cichocki N."/>
            <person name="Clum A."/>
            <person name="Culley D."/>
            <person name="Crous P.W."/>
            <person name="Fauchery L."/>
            <person name="Girlanda M."/>
            <person name="Hayes R."/>
            <person name="Keri Z."/>
            <person name="Labutti K."/>
            <person name="Lipzen A."/>
            <person name="Lombard V."/>
            <person name="Magnuson J."/>
            <person name="Maillard F."/>
            <person name="Morin E."/>
            <person name="Murat C."/>
            <person name="Nolan M."/>
            <person name="Ohm R."/>
            <person name="Pangilinan J."/>
            <person name="Pereira M."/>
            <person name="Perotto S."/>
            <person name="Peter M."/>
            <person name="Riley R."/>
            <person name="Sitrit Y."/>
            <person name="Stielow B."/>
            <person name="Szollosi G."/>
            <person name="Zifcakova L."/>
            <person name="Stursova M."/>
            <person name="Spatafora J.W."/>
            <person name="Tedersoo L."/>
            <person name="Vaario L.-M."/>
            <person name="Yamada A."/>
            <person name="Yan M."/>
            <person name="Wang P."/>
            <person name="Xu J."/>
            <person name="Bruns T."/>
            <person name="Baldrian P."/>
            <person name="Vilgalys R."/>
            <person name="Henrissat B."/>
            <person name="Grigoriev I.V."/>
            <person name="Hibbett D."/>
            <person name="Nagy L.G."/>
            <person name="Martin F.M."/>
        </authorList>
    </citation>
    <scope>NUCLEOTIDE SEQUENCE</scope>
    <source>
        <strain evidence="1">P2</strain>
    </source>
</reference>
<organism evidence="1 2">
    <name type="scientific">Thelephora ganbajun</name>
    <name type="common">Ganba fungus</name>
    <dbReference type="NCBI Taxonomy" id="370292"/>
    <lineage>
        <taxon>Eukaryota</taxon>
        <taxon>Fungi</taxon>
        <taxon>Dikarya</taxon>
        <taxon>Basidiomycota</taxon>
        <taxon>Agaricomycotina</taxon>
        <taxon>Agaricomycetes</taxon>
        <taxon>Thelephorales</taxon>
        <taxon>Thelephoraceae</taxon>
        <taxon>Thelephora</taxon>
    </lineage>
</organism>
<name>A0ACB6ZWE6_THEGA</name>
<evidence type="ECO:0000313" key="1">
    <source>
        <dbReference type="EMBL" id="KAF9653922.1"/>
    </source>
</evidence>
<dbReference type="Proteomes" id="UP000886501">
    <property type="component" value="Unassembled WGS sequence"/>
</dbReference>
<proteinExistence type="predicted"/>
<dbReference type="EMBL" id="MU117962">
    <property type="protein sequence ID" value="KAF9653922.1"/>
    <property type="molecule type" value="Genomic_DNA"/>
</dbReference>
<keyword evidence="2" id="KW-1185">Reference proteome</keyword>
<sequence length="938" mass="106432">MSHQDVRNKSSRLEEKKEEETLSQLYQRDEREMREGGSWRPWTKSRGDRDSRWPSISTGPHRLLTLETRQRSSPSMPHPKPTPKPRKPPSASKEVVPLGRRDVFKNSGAGRPETFKERPTTTKALVLRNGKHGTMGTGEIVLLSKIGGREKLDLLAEDYTAKAAKAVATPFRLEQCAKIAESQLNVYLDGITTLKDPELFADKIRDEVRARRSGSDRNPSFVASVVGSTIHNVYMLASAWSLVWKWLGKLADYGLEDTAVRARLRRDETFRSIYLVLYHLVQVIAEAEQKKFAVLATSAEHFARYFKLTEDEAEDPEWLFDWASLKTMHKSFLDSIVVELCLPNSQYSKQIMLQLLEEATTESPKETKRFPQALWDAVGDFSVTVQMLAMVEAPLLGAEGEALKRLPHGMPDEYETWIDAQLFSAKASQQYANYKDVIFPLERTKTKQTLDTMWRYANLNYKAVSGLDIDTLWDLKAMFKEQTPQFHGYYIPGADEESDKVPGAFPSRSSRQVPLATTTEDDSDDEMPELQSVSHSSEDNDHESTSEWGSGDEHWDEDDWDTEDEEGVNEYYREMMKAGMEHPDFLDPRTPIPEFDKYAEERKDNPFLKLLGSLRGRMFSSSAALKTSDRAVPRKQTAVPAQRSTKVTVEDVEDEEDEGRLTTPKKKKKKKPKKKKSAPASAGNEGQDVIESVPPPGPEAIITPPRSPAPSTQEPPQSPDSMASPSRKKKRKPSSNRSDPEPGTGLNLESSLNTSTTTFTSQLPAYASTTSLPLPESLRAQSARSYVRSEGLAEKTKVKSRPNGPILEPIKEKKGFWSKFSKKEEKEDDVVPRENWAVRMKEQTKIYMRQMVGRKEGLQPMKWENFLKIMREMGFDIDPSTAGSSVRFDPPNPKDRSITFHKPHPDPTLSPWKVREFGKRLKDRYGWIEDDFMKRAGA</sequence>
<comment type="caution">
    <text evidence="1">The sequence shown here is derived from an EMBL/GenBank/DDBJ whole genome shotgun (WGS) entry which is preliminary data.</text>
</comment>
<protein>
    <submittedName>
        <fullName evidence="1">Uncharacterized protein</fullName>
    </submittedName>
</protein>